<organism evidence="2 3">
    <name type="scientific">Vibrio quintilis</name>
    <dbReference type="NCBI Taxonomy" id="1117707"/>
    <lineage>
        <taxon>Bacteria</taxon>
        <taxon>Pseudomonadati</taxon>
        <taxon>Pseudomonadota</taxon>
        <taxon>Gammaproteobacteria</taxon>
        <taxon>Vibrionales</taxon>
        <taxon>Vibrionaceae</taxon>
        <taxon>Vibrio</taxon>
    </lineage>
</organism>
<protein>
    <recommendedName>
        <fullName evidence="4">Ankyrin repeats (3 copies)</fullName>
    </recommendedName>
</protein>
<reference evidence="3" key="1">
    <citation type="submission" date="2016-12" db="EMBL/GenBank/DDBJ databases">
        <authorList>
            <person name="Rodrigo-Torres L."/>
            <person name="Arahal R.D."/>
            <person name="Lucena T."/>
        </authorList>
    </citation>
    <scope>NUCLEOTIDE SEQUENCE [LARGE SCALE GENOMIC DNA]</scope>
</reference>
<dbReference type="EMBL" id="FRFG01000005">
    <property type="protein sequence ID" value="SHO54617.1"/>
    <property type="molecule type" value="Genomic_DNA"/>
</dbReference>
<evidence type="ECO:0000313" key="3">
    <source>
        <dbReference type="Proteomes" id="UP000184600"/>
    </source>
</evidence>
<proteinExistence type="predicted"/>
<dbReference type="RefSeq" id="WP_073579523.1">
    <property type="nucleotide sequence ID" value="NZ_AP024898.1"/>
</dbReference>
<dbReference type="Proteomes" id="UP000184600">
    <property type="component" value="Unassembled WGS sequence"/>
</dbReference>
<dbReference type="AlphaFoldDB" id="A0A1M7YPR5"/>
<evidence type="ECO:0008006" key="4">
    <source>
        <dbReference type="Google" id="ProtNLM"/>
    </source>
</evidence>
<keyword evidence="1" id="KW-0732">Signal</keyword>
<name>A0A1M7YPR5_9VIBR</name>
<evidence type="ECO:0000256" key="1">
    <source>
        <dbReference type="SAM" id="SignalP"/>
    </source>
</evidence>
<gene>
    <name evidence="2" type="ORF">VQ7734_00331</name>
</gene>
<dbReference type="OrthoDB" id="1963577at2"/>
<feature type="signal peptide" evidence="1">
    <location>
        <begin position="1"/>
        <end position="23"/>
    </location>
</feature>
<sequence length="139" mass="15554">MKKTIFIACITGLCGLWTIGTQANIIPTIKTTVATHAHGFDHQKFKDEIMSNDQIAVRDMIKSKDYDPNYLFADGQSYFDGVMMFDNCEMAEILLASGIRTDLKTSDNLTIAEKITKSASPCLKKLLAQYLIPKQPEDE</sequence>
<feature type="chain" id="PRO_5009929908" description="Ankyrin repeats (3 copies)" evidence="1">
    <location>
        <begin position="24"/>
        <end position="139"/>
    </location>
</feature>
<keyword evidence="3" id="KW-1185">Reference proteome</keyword>
<evidence type="ECO:0000313" key="2">
    <source>
        <dbReference type="EMBL" id="SHO54617.1"/>
    </source>
</evidence>
<accession>A0A1M7YPR5</accession>